<protein>
    <recommendedName>
        <fullName evidence="2 7">Cytokinin riboside 5'-monophosphate phosphoribohydrolase</fullName>
        <ecNumber evidence="2 7">3.2.2.n1</ecNumber>
    </recommendedName>
</protein>
<evidence type="ECO:0000256" key="4">
    <source>
        <dbReference type="ARBA" id="ARBA00024884"/>
    </source>
</evidence>
<keyword evidence="3 7" id="KW-0203">Cytokinin biosynthesis</keyword>
<evidence type="ECO:0000256" key="3">
    <source>
        <dbReference type="ARBA" id="ARBA00022712"/>
    </source>
</evidence>
<dbReference type="GO" id="GO:0005634">
    <property type="term" value="C:nucleus"/>
    <property type="evidence" value="ECO:0007669"/>
    <property type="project" value="TreeGrafter"/>
</dbReference>
<dbReference type="Proteomes" id="UP001154282">
    <property type="component" value="Unassembled WGS sequence"/>
</dbReference>
<gene>
    <name evidence="8" type="ORF">LITE_LOCUS17636</name>
</gene>
<dbReference type="SUPFAM" id="SSF102405">
    <property type="entry name" value="MCP/YpsA-like"/>
    <property type="match status" value="1"/>
</dbReference>
<dbReference type="PANTHER" id="PTHR31223">
    <property type="entry name" value="LOG FAMILY PROTEIN YJL055W"/>
    <property type="match status" value="1"/>
</dbReference>
<comment type="similarity">
    <text evidence="1 7">Belongs to the LOG family.</text>
</comment>
<accession>A0AAV0K9L8</accession>
<name>A0AAV0K9L8_9ROSI</name>
<dbReference type="InterPro" id="IPR031100">
    <property type="entry name" value="LOG_fam"/>
</dbReference>
<dbReference type="GO" id="GO:0009691">
    <property type="term" value="P:cytokinin biosynthetic process"/>
    <property type="evidence" value="ECO:0007669"/>
    <property type="project" value="UniProtKB-UniRule"/>
</dbReference>
<dbReference type="EC" id="3.2.2.n1" evidence="2 7"/>
<keyword evidence="9" id="KW-1185">Reference proteome</keyword>
<dbReference type="Gene3D" id="3.40.50.450">
    <property type="match status" value="1"/>
</dbReference>
<dbReference type="GO" id="GO:0005829">
    <property type="term" value="C:cytosol"/>
    <property type="evidence" value="ECO:0007669"/>
    <property type="project" value="UniProtKB-ARBA"/>
</dbReference>
<reference evidence="8" key="1">
    <citation type="submission" date="2022-08" db="EMBL/GenBank/DDBJ databases">
        <authorList>
            <person name="Gutierrez-Valencia J."/>
        </authorList>
    </citation>
    <scope>NUCLEOTIDE SEQUENCE</scope>
</reference>
<dbReference type="GO" id="GO:0016799">
    <property type="term" value="F:hydrolase activity, hydrolyzing N-glycosyl compounds"/>
    <property type="evidence" value="ECO:0007669"/>
    <property type="project" value="TreeGrafter"/>
</dbReference>
<dbReference type="NCBIfam" id="TIGR00730">
    <property type="entry name" value="Rossman fold protein, TIGR00730 family"/>
    <property type="match status" value="1"/>
</dbReference>
<evidence type="ECO:0000256" key="2">
    <source>
        <dbReference type="ARBA" id="ARBA00012205"/>
    </source>
</evidence>
<proteinExistence type="inferred from homology"/>
<organism evidence="8 9">
    <name type="scientific">Linum tenue</name>
    <dbReference type="NCBI Taxonomy" id="586396"/>
    <lineage>
        <taxon>Eukaryota</taxon>
        <taxon>Viridiplantae</taxon>
        <taxon>Streptophyta</taxon>
        <taxon>Embryophyta</taxon>
        <taxon>Tracheophyta</taxon>
        <taxon>Spermatophyta</taxon>
        <taxon>Magnoliopsida</taxon>
        <taxon>eudicotyledons</taxon>
        <taxon>Gunneridae</taxon>
        <taxon>Pentapetalae</taxon>
        <taxon>rosids</taxon>
        <taxon>fabids</taxon>
        <taxon>Malpighiales</taxon>
        <taxon>Linaceae</taxon>
        <taxon>Linum</taxon>
    </lineage>
</organism>
<evidence type="ECO:0000256" key="7">
    <source>
        <dbReference type="RuleBase" id="RU363015"/>
    </source>
</evidence>
<evidence type="ECO:0000256" key="5">
    <source>
        <dbReference type="ARBA" id="ARBA00047718"/>
    </source>
</evidence>
<dbReference type="PANTHER" id="PTHR31223:SF14">
    <property type="entry name" value="CYTOKININ RIBOSIDE 5'-MONOPHOSPHATE PHOSPHORIBOHYDROLASE LOG5"/>
    <property type="match status" value="1"/>
</dbReference>
<dbReference type="AlphaFoldDB" id="A0AAV0K9L8"/>
<evidence type="ECO:0000313" key="8">
    <source>
        <dbReference type="EMBL" id="CAI0418428.1"/>
    </source>
</evidence>
<comment type="function">
    <text evidence="4 7">Cytokinin-activating enzyme working in the direct activation pathway. Phosphoribohydrolase that converts inactive cytokinin nucleotides to the biologically active free-base forms.</text>
</comment>
<comment type="catalytic activity">
    <reaction evidence="5 7">
        <text>N(6)-(dimethylallyl)adenosine 5'-phosphate + H2O = N(6)-dimethylallyladenine + D-ribose 5-phosphate</text>
        <dbReference type="Rhea" id="RHEA:48560"/>
        <dbReference type="ChEBI" id="CHEBI:15377"/>
        <dbReference type="ChEBI" id="CHEBI:17660"/>
        <dbReference type="ChEBI" id="CHEBI:57526"/>
        <dbReference type="ChEBI" id="CHEBI:78346"/>
        <dbReference type="EC" id="3.2.2.n1"/>
    </reaction>
</comment>
<dbReference type="EMBL" id="CAMGYJ010000005">
    <property type="protein sequence ID" value="CAI0418428.1"/>
    <property type="molecule type" value="Genomic_DNA"/>
</dbReference>
<sequence>MEAETSNASNVAKFKTIAVFCGSSVGKGDCYKNAAVELAQEMVTRRFNLVYGGGSIGLMGVVSQIVHQGGCNVLGLNKYIYGLTQIIGTTTGHVKPVIDMHQRKTKMMRESDCFIALPGGYGTLEELFEVISWAQLGVHVKPVNSLFIPSLCDVIFFYVFHHKKKKNYAGGFA</sequence>
<comment type="catalytic activity">
    <reaction evidence="6 7">
        <text>9-ribosyl-trans-zeatin 5'-phosphate + H2O = trans-zeatin + D-ribose 5-phosphate</text>
        <dbReference type="Rhea" id="RHEA:48564"/>
        <dbReference type="ChEBI" id="CHEBI:15377"/>
        <dbReference type="ChEBI" id="CHEBI:16522"/>
        <dbReference type="ChEBI" id="CHEBI:78346"/>
        <dbReference type="ChEBI" id="CHEBI:87947"/>
        <dbReference type="EC" id="3.2.2.n1"/>
    </reaction>
</comment>
<comment type="caution">
    <text evidence="8">The sequence shown here is derived from an EMBL/GenBank/DDBJ whole genome shotgun (WGS) entry which is preliminary data.</text>
</comment>
<evidence type="ECO:0000256" key="1">
    <source>
        <dbReference type="ARBA" id="ARBA00006763"/>
    </source>
</evidence>
<evidence type="ECO:0000256" key="6">
    <source>
        <dbReference type="ARBA" id="ARBA00049153"/>
    </source>
</evidence>
<keyword evidence="7" id="KW-0378">Hydrolase</keyword>
<evidence type="ECO:0000313" key="9">
    <source>
        <dbReference type="Proteomes" id="UP001154282"/>
    </source>
</evidence>
<dbReference type="InterPro" id="IPR005269">
    <property type="entry name" value="LOG"/>
</dbReference>
<dbReference type="Pfam" id="PF03641">
    <property type="entry name" value="Lysine_decarbox"/>
    <property type="match status" value="1"/>
</dbReference>